<evidence type="ECO:0000313" key="1">
    <source>
        <dbReference type="EMBL" id="PHJ21021.1"/>
    </source>
</evidence>
<organism evidence="1 2">
    <name type="scientific">Cystoisospora suis</name>
    <dbReference type="NCBI Taxonomy" id="483139"/>
    <lineage>
        <taxon>Eukaryota</taxon>
        <taxon>Sar</taxon>
        <taxon>Alveolata</taxon>
        <taxon>Apicomplexa</taxon>
        <taxon>Conoidasida</taxon>
        <taxon>Coccidia</taxon>
        <taxon>Eucoccidiorida</taxon>
        <taxon>Eimeriorina</taxon>
        <taxon>Sarcocystidae</taxon>
        <taxon>Cystoisospora</taxon>
    </lineage>
</organism>
<protein>
    <submittedName>
        <fullName evidence="1">Uncharacterized protein</fullName>
    </submittedName>
</protein>
<name>A0A2C6K7Z3_9APIC</name>
<dbReference type="VEuPathDB" id="ToxoDB:CSUI_005143"/>
<comment type="caution">
    <text evidence="1">The sequence shown here is derived from an EMBL/GenBank/DDBJ whole genome shotgun (WGS) entry which is preliminary data.</text>
</comment>
<accession>A0A2C6K7Z3</accession>
<dbReference type="AlphaFoldDB" id="A0A2C6K7Z3"/>
<dbReference type="Proteomes" id="UP000221165">
    <property type="component" value="Unassembled WGS sequence"/>
</dbReference>
<proteinExistence type="predicted"/>
<evidence type="ECO:0000313" key="2">
    <source>
        <dbReference type="Proteomes" id="UP000221165"/>
    </source>
</evidence>
<dbReference type="RefSeq" id="XP_067922706.1">
    <property type="nucleotide sequence ID" value="XM_068065322.1"/>
</dbReference>
<reference evidence="1 2" key="1">
    <citation type="journal article" date="2017" name="Int. J. Parasitol.">
        <title>The genome of the protozoan parasite Cystoisospora suis and a reverse vaccinology approach to identify vaccine candidates.</title>
        <authorList>
            <person name="Palmieri N."/>
            <person name="Shrestha A."/>
            <person name="Ruttkowski B."/>
            <person name="Beck T."/>
            <person name="Vogl C."/>
            <person name="Tomley F."/>
            <person name="Blake D.P."/>
            <person name="Joachim A."/>
        </authorList>
    </citation>
    <scope>NUCLEOTIDE SEQUENCE [LARGE SCALE GENOMIC DNA]</scope>
    <source>
        <strain evidence="1 2">Wien I</strain>
    </source>
</reference>
<dbReference type="EMBL" id="MIGC01002472">
    <property type="protein sequence ID" value="PHJ21021.1"/>
    <property type="molecule type" value="Genomic_DNA"/>
</dbReference>
<keyword evidence="2" id="KW-1185">Reference proteome</keyword>
<dbReference type="GeneID" id="94428533"/>
<sequence>MPLKLFSSVFLPALSSFSLSSSLSQVDFSLLLPLFRGFPLSAFFLLLHCLHLSSSLPSLSSS</sequence>
<gene>
    <name evidence="1" type="ORF">CSUI_005143</name>
</gene>